<feature type="compositionally biased region" description="Low complexity" evidence="1">
    <location>
        <begin position="1155"/>
        <end position="1176"/>
    </location>
</feature>
<feature type="compositionally biased region" description="Low complexity" evidence="1">
    <location>
        <begin position="948"/>
        <end position="964"/>
    </location>
</feature>
<organism evidence="2 3">
    <name type="scientific">Ephemerocybe angulata</name>
    <dbReference type="NCBI Taxonomy" id="980116"/>
    <lineage>
        <taxon>Eukaryota</taxon>
        <taxon>Fungi</taxon>
        <taxon>Dikarya</taxon>
        <taxon>Basidiomycota</taxon>
        <taxon>Agaricomycotina</taxon>
        <taxon>Agaricomycetes</taxon>
        <taxon>Agaricomycetidae</taxon>
        <taxon>Agaricales</taxon>
        <taxon>Agaricineae</taxon>
        <taxon>Psathyrellaceae</taxon>
        <taxon>Ephemerocybe</taxon>
    </lineage>
</organism>
<evidence type="ECO:0000313" key="2">
    <source>
        <dbReference type="EMBL" id="KAF6747721.1"/>
    </source>
</evidence>
<feature type="compositionally biased region" description="Low complexity" evidence="1">
    <location>
        <begin position="736"/>
        <end position="752"/>
    </location>
</feature>
<feature type="region of interest" description="Disordered" evidence="1">
    <location>
        <begin position="1319"/>
        <end position="1348"/>
    </location>
</feature>
<feature type="region of interest" description="Disordered" evidence="1">
    <location>
        <begin position="456"/>
        <end position="478"/>
    </location>
</feature>
<feature type="compositionally biased region" description="Polar residues" evidence="1">
    <location>
        <begin position="250"/>
        <end position="262"/>
    </location>
</feature>
<feature type="compositionally biased region" description="Gly residues" evidence="1">
    <location>
        <begin position="1326"/>
        <end position="1340"/>
    </location>
</feature>
<feature type="region of interest" description="Disordered" evidence="1">
    <location>
        <begin position="711"/>
        <end position="761"/>
    </location>
</feature>
<reference evidence="2 3" key="1">
    <citation type="submission" date="2020-07" db="EMBL/GenBank/DDBJ databases">
        <title>Comparative genomics of pyrophilous fungi reveals a link between fire events and developmental genes.</title>
        <authorList>
            <consortium name="DOE Joint Genome Institute"/>
            <person name="Steindorff A.S."/>
            <person name="Carver A."/>
            <person name="Calhoun S."/>
            <person name="Stillman K."/>
            <person name="Liu H."/>
            <person name="Lipzen A."/>
            <person name="Pangilinan J."/>
            <person name="Labutti K."/>
            <person name="Bruns T.D."/>
            <person name="Grigoriev I.V."/>
        </authorList>
    </citation>
    <scope>NUCLEOTIDE SEQUENCE [LARGE SCALE GENOMIC DNA]</scope>
    <source>
        <strain evidence="2 3">CBS 144469</strain>
    </source>
</reference>
<protein>
    <submittedName>
        <fullName evidence="2">Uncharacterized protein</fullName>
    </submittedName>
</protein>
<feature type="compositionally biased region" description="Low complexity" evidence="1">
    <location>
        <begin position="1076"/>
        <end position="1087"/>
    </location>
</feature>
<feature type="region of interest" description="Disordered" evidence="1">
    <location>
        <begin position="929"/>
        <end position="1303"/>
    </location>
</feature>
<feature type="compositionally biased region" description="Polar residues" evidence="1">
    <location>
        <begin position="1136"/>
        <end position="1147"/>
    </location>
</feature>
<evidence type="ECO:0000256" key="1">
    <source>
        <dbReference type="SAM" id="MobiDB-lite"/>
    </source>
</evidence>
<feature type="compositionally biased region" description="Polar residues" evidence="1">
    <location>
        <begin position="403"/>
        <end position="417"/>
    </location>
</feature>
<proteinExistence type="predicted"/>
<feature type="compositionally biased region" description="Pro residues" evidence="1">
    <location>
        <begin position="178"/>
        <end position="203"/>
    </location>
</feature>
<feature type="compositionally biased region" description="Basic and acidic residues" evidence="1">
    <location>
        <begin position="1"/>
        <end position="12"/>
    </location>
</feature>
<feature type="compositionally biased region" description="Polar residues" evidence="1">
    <location>
        <begin position="1105"/>
        <end position="1116"/>
    </location>
</feature>
<dbReference type="OrthoDB" id="2665953at2759"/>
<feature type="compositionally biased region" description="Low complexity" evidence="1">
    <location>
        <begin position="1274"/>
        <end position="1295"/>
    </location>
</feature>
<accession>A0A8H6HL60</accession>
<keyword evidence="3" id="KW-1185">Reference proteome</keyword>
<gene>
    <name evidence="2" type="ORF">DFP72DRAFT_854111</name>
</gene>
<dbReference type="EMBL" id="JACGCI010000078">
    <property type="protein sequence ID" value="KAF6747721.1"/>
    <property type="molecule type" value="Genomic_DNA"/>
</dbReference>
<feature type="region of interest" description="Disordered" evidence="1">
    <location>
        <begin position="391"/>
        <end position="444"/>
    </location>
</feature>
<feature type="compositionally biased region" description="Low complexity" evidence="1">
    <location>
        <begin position="418"/>
        <end position="444"/>
    </location>
</feature>
<feature type="compositionally biased region" description="Low complexity" evidence="1">
    <location>
        <begin position="711"/>
        <end position="729"/>
    </location>
</feature>
<name>A0A8H6HL60_9AGAR</name>
<dbReference type="Proteomes" id="UP000521943">
    <property type="component" value="Unassembled WGS sequence"/>
</dbReference>
<comment type="caution">
    <text evidence="2">The sequence shown here is derived from an EMBL/GenBank/DDBJ whole genome shotgun (WGS) entry which is preliminary data.</text>
</comment>
<feature type="region of interest" description="Disordered" evidence="1">
    <location>
        <begin position="1"/>
        <end position="151"/>
    </location>
</feature>
<feature type="compositionally biased region" description="Low complexity" evidence="1">
    <location>
        <begin position="1054"/>
        <end position="1068"/>
    </location>
</feature>
<feature type="region of interest" description="Disordered" evidence="1">
    <location>
        <begin position="671"/>
        <end position="696"/>
    </location>
</feature>
<feature type="compositionally biased region" description="Acidic residues" evidence="1">
    <location>
        <begin position="1042"/>
        <end position="1051"/>
    </location>
</feature>
<feature type="region of interest" description="Disordered" evidence="1">
    <location>
        <begin position="173"/>
        <end position="289"/>
    </location>
</feature>
<sequence length="1348" mass="142770">MVEKTPAHDRVPDAPPPGAEEHRPGSTAPTGGHVGFWPAAPPGLVGHRSTSVAPPGLAGPGHPIPPVPLGPVGHHPGRVTTPGLASYRPGSAVPPGYSPQFPGHPLPPLHPYVHHFDPRARSATPQGYPGPTPPSPYEGYDYPGGGHGPTVPPPFPFGPGYYPGHGHPAHMYGAYPPGQYPHPPPSASPPYPPGQYPRPPPSASPQLHPAAFSPPPPTAATVPSHLSPASGGVSATEPQSAQGAEPVGSLASQLEQNVSLPPSTCRYDLRKTFTPKKGPAGQDSSEVLSMKERRERNMAGRTKTPPHPSCSDDASHLFDDMTPSQIASLAVDAPITLSEDENEEEVDQLLASSPMRIDSDELPSLHPLELGAKSFTKADFDRIPWDAPEETEWTKVHIPTPTRPQSQAPTILSQQHISTPSPSPQTATSSSASRPASNANQPATATSALATTIANSHPSYSDTEEGDEKHKQGRLTNHEKKEADAVALEIFRTMKKYCDRIGRPLDLLLNILNKHVAGKASYRKAPWNYYQSYYFRHQAEENARCGVSVKAPTKAMFDSFKESMGPDALEFLIVDYGASVLDSAPATIAERERAFEKWSKEICTLVESGEQEFGFQGLVGLCGSSVNEDQGLGCVHHTPYMAGFEGKRLVMSVNDFIGHMKTHAYNVHSVEHARSATEERERRAANGELEDYSKWGTEDEKDAGYVAAAATAQANEDSAPAPSTSSAKPVPHRAGRSSSRAPSSAQTASQQATDHPATITSTVGISDNDLLRAVANVKGDITKMKQLLGLTDLAINKTPAPEVRHHFNDYMHALMRIMGTTLKGSGQYFQWKEFPELLGKAGVACVGWPHSVTFPGEESEEGTSKKVGMKALGVERTRELLKAMRSATLGLISRDAQDMADNLAPVIESVPVPGRKTYRCLYADGTISPNSAKSPGALAKSKGKTKSAEPSSRTSRSTRSTAKSSKGKQKASNVASDSDDKPLAPPPTKTVSSKAKKIEHIPFGGAHVRFMDNSEDEEYEDHPSDAAATPKPRRSQPRPDTPDDMFLPDDEPPVKSSASSTSSKAPAAKPTPAPAARPMKATAAAKPNPQPAATKPAGSRKGVTTIFSSDSESENVTVKRPAPSKTVLSAVGSKPSAGSSDSEQDTTPAAPPLPAAREAAMRRAPVPSPSSVAPAALPTSNDQPRSQKRKALNEASGAAGISRHFHDVDGNFSARRRLQAPQDEAAPSTSSDVVPPPAGPSNWALPAGPSNWAPPPQEGAAWGPPAQPVYGSVPPHQYPGYPQQHGHYQHQYPRYPGGPGGYPPPMDPAAYAAYYGYQHSGDWRSGQGGGAGSSGAGEQGETGSSGRS</sequence>
<evidence type="ECO:0000313" key="3">
    <source>
        <dbReference type="Proteomes" id="UP000521943"/>
    </source>
</evidence>